<comment type="caution">
    <text evidence="2">The sequence shown here is derived from an EMBL/GenBank/DDBJ whole genome shotgun (WGS) entry which is preliminary data.</text>
</comment>
<proteinExistence type="predicted"/>
<feature type="transmembrane region" description="Helical" evidence="1">
    <location>
        <begin position="44"/>
        <end position="70"/>
    </location>
</feature>
<keyword evidence="3" id="KW-1185">Reference proteome</keyword>
<protein>
    <submittedName>
        <fullName evidence="2">Uncharacterized protein</fullName>
    </submittedName>
</protein>
<keyword evidence="1" id="KW-0812">Transmembrane</keyword>
<gene>
    <name evidence="2" type="ORF">GCM10023225_09360</name>
</gene>
<dbReference type="Proteomes" id="UP001501195">
    <property type="component" value="Unassembled WGS sequence"/>
</dbReference>
<organism evidence="2 3">
    <name type="scientific">Kineococcus glutinatus</name>
    <dbReference type="NCBI Taxonomy" id="1070872"/>
    <lineage>
        <taxon>Bacteria</taxon>
        <taxon>Bacillati</taxon>
        <taxon>Actinomycetota</taxon>
        <taxon>Actinomycetes</taxon>
        <taxon>Kineosporiales</taxon>
        <taxon>Kineosporiaceae</taxon>
        <taxon>Kineococcus</taxon>
    </lineage>
</organism>
<evidence type="ECO:0000313" key="3">
    <source>
        <dbReference type="Proteomes" id="UP001501195"/>
    </source>
</evidence>
<reference evidence="3" key="1">
    <citation type="journal article" date="2019" name="Int. J. Syst. Evol. Microbiol.">
        <title>The Global Catalogue of Microorganisms (GCM) 10K type strain sequencing project: providing services to taxonomists for standard genome sequencing and annotation.</title>
        <authorList>
            <consortium name="The Broad Institute Genomics Platform"/>
            <consortium name="The Broad Institute Genome Sequencing Center for Infectious Disease"/>
            <person name="Wu L."/>
            <person name="Ma J."/>
        </authorList>
    </citation>
    <scope>NUCLEOTIDE SEQUENCE [LARGE SCALE GENOMIC DNA]</scope>
    <source>
        <strain evidence="3">JCM 18126</strain>
    </source>
</reference>
<feature type="transmembrane region" description="Helical" evidence="1">
    <location>
        <begin position="82"/>
        <end position="104"/>
    </location>
</feature>
<name>A0ABP9HEK2_9ACTN</name>
<evidence type="ECO:0000256" key="1">
    <source>
        <dbReference type="SAM" id="Phobius"/>
    </source>
</evidence>
<keyword evidence="1" id="KW-0472">Membrane</keyword>
<keyword evidence="1" id="KW-1133">Transmembrane helix</keyword>
<dbReference type="RefSeq" id="WP_345711217.1">
    <property type="nucleotide sequence ID" value="NZ_BAABIL010000118.1"/>
</dbReference>
<evidence type="ECO:0000313" key="2">
    <source>
        <dbReference type="EMBL" id="GAA4969250.1"/>
    </source>
</evidence>
<dbReference type="EMBL" id="BAABIL010000118">
    <property type="protein sequence ID" value="GAA4969250.1"/>
    <property type="molecule type" value="Genomic_DNA"/>
</dbReference>
<accession>A0ABP9HEK2</accession>
<sequence>MAATRSEELTTGAVTTLVLAGSAALALGAADAIGFTTENAEAVFTVVVLLGWTLLVWAAIVGGLCVVQLLRRLLTRRAPAWPGVLLLGAGVAVIVAVVGAHPLWGSGSHPG</sequence>